<evidence type="ECO:0000313" key="2">
    <source>
        <dbReference type="EMBL" id="CUC10592.1"/>
    </source>
</evidence>
<organism evidence="2">
    <name type="scientific">Chromera velia CCMP2878</name>
    <dbReference type="NCBI Taxonomy" id="1169474"/>
    <lineage>
        <taxon>Eukaryota</taxon>
        <taxon>Sar</taxon>
        <taxon>Alveolata</taxon>
        <taxon>Colpodellida</taxon>
        <taxon>Chromeraceae</taxon>
        <taxon>Chromera</taxon>
    </lineage>
</organism>
<dbReference type="VEuPathDB" id="CryptoDB:Cvel_10029"/>
<feature type="region of interest" description="Disordered" evidence="1">
    <location>
        <begin position="301"/>
        <end position="346"/>
    </location>
</feature>
<accession>A0A0K6SAL5</accession>
<dbReference type="AlphaFoldDB" id="A0A0K6SAL5"/>
<dbReference type="PhylomeDB" id="A0A0K6SAL5"/>
<gene>
    <name evidence="2" type="ORF">Cvel_10029.t2.CR1</name>
</gene>
<dbReference type="EMBL" id="CDMZ01004682">
    <property type="protein sequence ID" value="CUC10592.1"/>
    <property type="molecule type" value="Genomic_DNA"/>
</dbReference>
<sequence length="376" mass="41719">MVQETLSSEVEEFFKADPNFYAKHSAGAKSAVKMILDQYKQEAKDRSRAQLQLQAQPQVLNPQSSASAVSLRVFKLGDLLDAEWFRMATLTERCNQTDKGAFNRRLMQEIIEHQHIKEDDSLRHTGETGEIFCSITFWERAWLTMLIFSAHNRILAAAVGSAGLNSVSLMLNNQDRRAVIEVYLALWNSHVGRDGRGNQTYKFLEMWEVEDTKNKPTKKAWNSMQRAIKAKINRKEIGGVLHPANRIHVKALYDYLMGKLSKQPPFWNVYVKSKVPALQAWFPPDLPPNLPIFPPGALPLNPYQQQLAGGADQQQPAGGADQSQSWEPRSQPPGVGGRRLEDTCSTGVDGGLGGASRLCANICVGPGGVPPGVSLE</sequence>
<feature type="compositionally biased region" description="Low complexity" evidence="1">
    <location>
        <begin position="304"/>
        <end position="325"/>
    </location>
</feature>
<reference evidence="2" key="1">
    <citation type="submission" date="2014-11" db="EMBL/GenBank/DDBJ databases">
        <title>Molecular phylogeny of cliff fern family Woodsiaceae with morphological implications.</title>
        <authorList>
            <person name="Shao Y.-Z."/>
            <person name="Wei R."/>
            <person name="Zhang X.-C."/>
        </authorList>
    </citation>
    <scope>NUCLEOTIDE SEQUENCE</scope>
</reference>
<name>A0A0K6SAL5_9ALVE</name>
<proteinExistence type="predicted"/>
<evidence type="ECO:0000256" key="1">
    <source>
        <dbReference type="SAM" id="MobiDB-lite"/>
    </source>
</evidence>
<protein>
    <submittedName>
        <fullName evidence="2">Uncharacterized protein</fullName>
    </submittedName>
</protein>